<dbReference type="EMBL" id="CAJVPY010001289">
    <property type="protein sequence ID" value="CAG8515516.1"/>
    <property type="molecule type" value="Genomic_DNA"/>
</dbReference>
<accession>A0A9N9A2L9</accession>
<evidence type="ECO:0000313" key="2">
    <source>
        <dbReference type="Proteomes" id="UP000789405"/>
    </source>
</evidence>
<dbReference type="AlphaFoldDB" id="A0A9N9A2L9"/>
<protein>
    <submittedName>
        <fullName evidence="1">27075_t:CDS:1</fullName>
    </submittedName>
</protein>
<keyword evidence="2" id="KW-1185">Reference proteome</keyword>
<comment type="caution">
    <text evidence="1">The sequence shown here is derived from an EMBL/GenBank/DDBJ whole genome shotgun (WGS) entry which is preliminary data.</text>
</comment>
<evidence type="ECO:0000313" key="1">
    <source>
        <dbReference type="EMBL" id="CAG8515516.1"/>
    </source>
</evidence>
<organism evidence="1 2">
    <name type="scientific">Dentiscutata erythropus</name>
    <dbReference type="NCBI Taxonomy" id="1348616"/>
    <lineage>
        <taxon>Eukaryota</taxon>
        <taxon>Fungi</taxon>
        <taxon>Fungi incertae sedis</taxon>
        <taxon>Mucoromycota</taxon>
        <taxon>Glomeromycotina</taxon>
        <taxon>Glomeromycetes</taxon>
        <taxon>Diversisporales</taxon>
        <taxon>Gigasporaceae</taxon>
        <taxon>Dentiscutata</taxon>
    </lineage>
</organism>
<reference evidence="1" key="1">
    <citation type="submission" date="2021-06" db="EMBL/GenBank/DDBJ databases">
        <authorList>
            <person name="Kallberg Y."/>
            <person name="Tangrot J."/>
            <person name="Rosling A."/>
        </authorList>
    </citation>
    <scope>NUCLEOTIDE SEQUENCE</scope>
    <source>
        <strain evidence="1">MA453B</strain>
    </source>
</reference>
<dbReference type="Proteomes" id="UP000789405">
    <property type="component" value="Unassembled WGS sequence"/>
</dbReference>
<name>A0A9N9A2L9_9GLOM</name>
<sequence>LSKWRMIMMNPSISISNEETDIKRKFIFANDEIKVSQIPSPKNPSSMYTSRSINTKEIKQAYESFRDSQMCDLDVRQSTLRNVVI</sequence>
<feature type="non-terminal residue" evidence="1">
    <location>
        <position position="85"/>
    </location>
</feature>
<dbReference type="OrthoDB" id="2420851at2759"/>
<proteinExistence type="predicted"/>
<gene>
    <name evidence="1" type="ORF">DERYTH_LOCUS3603</name>
</gene>